<keyword evidence="3" id="KW-1185">Reference proteome</keyword>
<dbReference type="Gene3D" id="1.10.260.40">
    <property type="entry name" value="lambda repressor-like DNA-binding domains"/>
    <property type="match status" value="1"/>
</dbReference>
<dbReference type="Pfam" id="PF01381">
    <property type="entry name" value="HTH_3"/>
    <property type="match status" value="1"/>
</dbReference>
<name>A0A918UTP5_9CAUL</name>
<reference evidence="2" key="1">
    <citation type="journal article" date="2014" name="Int. J. Syst. Evol. Microbiol.">
        <title>Complete genome sequence of Corynebacterium casei LMG S-19264T (=DSM 44701T), isolated from a smear-ripened cheese.</title>
        <authorList>
            <consortium name="US DOE Joint Genome Institute (JGI-PGF)"/>
            <person name="Walter F."/>
            <person name="Albersmeier A."/>
            <person name="Kalinowski J."/>
            <person name="Ruckert C."/>
        </authorList>
    </citation>
    <scope>NUCLEOTIDE SEQUENCE</scope>
    <source>
        <strain evidence="2">KCTC 32296</strain>
    </source>
</reference>
<evidence type="ECO:0000313" key="2">
    <source>
        <dbReference type="EMBL" id="GGZ32396.1"/>
    </source>
</evidence>
<organism evidence="2 3">
    <name type="scientific">Asticcacaulis endophyticus</name>
    <dbReference type="NCBI Taxonomy" id="1395890"/>
    <lineage>
        <taxon>Bacteria</taxon>
        <taxon>Pseudomonadati</taxon>
        <taxon>Pseudomonadota</taxon>
        <taxon>Alphaproteobacteria</taxon>
        <taxon>Caulobacterales</taxon>
        <taxon>Caulobacteraceae</taxon>
        <taxon>Asticcacaulis</taxon>
    </lineage>
</organism>
<evidence type="ECO:0000259" key="1">
    <source>
        <dbReference type="PROSITE" id="PS50943"/>
    </source>
</evidence>
<dbReference type="CDD" id="cd00093">
    <property type="entry name" value="HTH_XRE"/>
    <property type="match status" value="1"/>
</dbReference>
<evidence type="ECO:0000313" key="3">
    <source>
        <dbReference type="Proteomes" id="UP000662572"/>
    </source>
</evidence>
<dbReference type="SUPFAM" id="SSF47413">
    <property type="entry name" value="lambda repressor-like DNA-binding domains"/>
    <property type="match status" value="1"/>
</dbReference>
<accession>A0A918UTP5</accession>
<dbReference type="InterPro" id="IPR001387">
    <property type="entry name" value="Cro/C1-type_HTH"/>
</dbReference>
<dbReference type="Proteomes" id="UP000662572">
    <property type="component" value="Unassembled WGS sequence"/>
</dbReference>
<dbReference type="PROSITE" id="PS50943">
    <property type="entry name" value="HTH_CROC1"/>
    <property type="match status" value="1"/>
</dbReference>
<dbReference type="InterPro" id="IPR010982">
    <property type="entry name" value="Lambda_DNA-bd_dom_sf"/>
</dbReference>
<comment type="caution">
    <text evidence="2">The sequence shown here is derived from an EMBL/GenBank/DDBJ whole genome shotgun (WGS) entry which is preliminary data.</text>
</comment>
<dbReference type="RefSeq" id="WP_189486152.1">
    <property type="nucleotide sequence ID" value="NZ_BMZB01000002.1"/>
</dbReference>
<dbReference type="SMART" id="SM00530">
    <property type="entry name" value="HTH_XRE"/>
    <property type="match status" value="1"/>
</dbReference>
<reference evidence="2" key="2">
    <citation type="submission" date="2020-09" db="EMBL/GenBank/DDBJ databases">
        <authorList>
            <person name="Sun Q."/>
            <person name="Kim S."/>
        </authorList>
    </citation>
    <scope>NUCLEOTIDE SEQUENCE</scope>
    <source>
        <strain evidence="2">KCTC 32296</strain>
    </source>
</reference>
<gene>
    <name evidence="2" type="ORF">GCM10011273_18170</name>
</gene>
<dbReference type="AlphaFoldDB" id="A0A918UTP5"/>
<feature type="domain" description="HTH cro/C1-type" evidence="1">
    <location>
        <begin position="14"/>
        <end position="68"/>
    </location>
</feature>
<dbReference type="EMBL" id="BMZB01000002">
    <property type="protein sequence ID" value="GGZ32396.1"/>
    <property type="molecule type" value="Genomic_DNA"/>
</dbReference>
<proteinExistence type="predicted"/>
<protein>
    <recommendedName>
        <fullName evidence="1">HTH cro/C1-type domain-containing protein</fullName>
    </recommendedName>
</protein>
<dbReference type="GO" id="GO:0003677">
    <property type="term" value="F:DNA binding"/>
    <property type="evidence" value="ECO:0007669"/>
    <property type="project" value="InterPro"/>
</dbReference>
<sequence length="113" mass="12729">MAKNPLEIEFGKIVIERRNAQGWSQDDLAEKSGLSRNTIGRIERAETSITTNNITALAKSFGVDPVFLFRRGGPNDPMLTPLASTVVSRILKFSHDDIEWLNDLFKLLEKKMP</sequence>